<sequence length="758" mass="86203" precursor="true">MYGRFLFALYLCFPLSASETSVVSAADAAPDFEKEIVPLLINRCLECHQEQNASGNLVLTTRAGLLKGGDSGPAVDLNAPLESYLLERVHAGEMPPEKQGRPQPLPAAERATLKHWIQAGAPWPEARHIDLFERSTDLRAGRDWWSLQPIKRPAVPQLKTFEQPANPIDAFILKRLEDQQMTPAPLADKRTRLRRLYYDLTGLPPTLAEVEAFENDTSPQAWETSIDRLLNSPQYGERWGRYWLDLVRFADTSGYERDQEKPFAWKYRDWVVDSLNNDLPYDQFILQQLAGDEIPDRSERSVIATGFLRLGTWNDEPNDPQDYQYDRLEDLVHTTSSAFLGMTVKCARCHSHKFDPITQEDYYRMASAFWAGPVAPGDRGLLGGPSPEQLGFKEVLGWTDLSATPRALHVLKNGERLHPLQQVEPASLSMVPRLEQAFTPPPEGSPTSQRRLQLARWIINPDHPLTARVLMNRLWQHHFGAGIVRTPNNLGFLADPPTHPELLNWLAAEFQSGGWTLKRMHKLILTSQTWQQSSLHPQQADYRERDSGNRLWWRAERRRLDAEALRDSMLARTGELDLRQGGPGFRPTISPEALEGLSRKDKAWQASPPDEQKRRSLYTYTKRGLLPPMMTTFDLCDTTQSCGKRDVTTVPTQSLALLNNRFVHDRSEALAVKICQTSTKPEDRVKALWERVYARSPSAEEQKLALQHLLVQTKRFREQKTVSPTAEPEAAKRLPPQILAVASLCHVLFNSNEFLYVD</sequence>
<keyword evidence="6" id="KW-1185">Reference proteome</keyword>
<dbReference type="Proteomes" id="UP000315647">
    <property type="component" value="Chromosome"/>
</dbReference>
<evidence type="ECO:0000259" key="4">
    <source>
        <dbReference type="Pfam" id="PF07635"/>
    </source>
</evidence>
<keyword evidence="1" id="KW-0732">Signal</keyword>
<evidence type="ECO:0000256" key="1">
    <source>
        <dbReference type="SAM" id="SignalP"/>
    </source>
</evidence>
<organism evidence="5 6">
    <name type="scientific">Gimesia panareensis</name>
    <dbReference type="NCBI Taxonomy" id="2527978"/>
    <lineage>
        <taxon>Bacteria</taxon>
        <taxon>Pseudomonadati</taxon>
        <taxon>Planctomycetota</taxon>
        <taxon>Planctomycetia</taxon>
        <taxon>Planctomycetales</taxon>
        <taxon>Planctomycetaceae</taxon>
        <taxon>Gimesia</taxon>
    </lineage>
</organism>
<proteinExistence type="predicted"/>
<accession>A0A517Q1N0</accession>
<dbReference type="RefSeq" id="WP_145448203.1">
    <property type="nucleotide sequence ID" value="NZ_CP037421.1"/>
</dbReference>
<dbReference type="Pfam" id="PF07587">
    <property type="entry name" value="PSD1"/>
    <property type="match status" value="1"/>
</dbReference>
<dbReference type="Pfam" id="PF07583">
    <property type="entry name" value="PSCyt2"/>
    <property type="match status" value="1"/>
</dbReference>
<dbReference type="PANTHER" id="PTHR35889:SF3">
    <property type="entry name" value="F-BOX DOMAIN-CONTAINING PROTEIN"/>
    <property type="match status" value="1"/>
</dbReference>
<dbReference type="InterPro" id="IPR022655">
    <property type="entry name" value="DUF1553"/>
</dbReference>
<name>A0A517Q1N0_9PLAN</name>
<feature type="domain" description="DUF1553" evidence="3">
    <location>
        <begin position="450"/>
        <end position="708"/>
    </location>
</feature>
<feature type="domain" description="Cytochrome C Planctomycete-type" evidence="4">
    <location>
        <begin position="44"/>
        <end position="97"/>
    </location>
</feature>
<dbReference type="InterPro" id="IPR011429">
    <property type="entry name" value="Cyt_c_Planctomycete-type"/>
</dbReference>
<gene>
    <name evidence="5" type="ORF">Enr10x_08240</name>
</gene>
<reference evidence="5 6" key="1">
    <citation type="submission" date="2019-03" db="EMBL/GenBank/DDBJ databases">
        <title>Deep-cultivation of Planctomycetes and their phenomic and genomic characterization uncovers novel biology.</title>
        <authorList>
            <person name="Wiegand S."/>
            <person name="Jogler M."/>
            <person name="Boedeker C."/>
            <person name="Pinto D."/>
            <person name="Vollmers J."/>
            <person name="Rivas-Marin E."/>
            <person name="Kohn T."/>
            <person name="Peeters S.H."/>
            <person name="Heuer A."/>
            <person name="Rast P."/>
            <person name="Oberbeckmann S."/>
            <person name="Bunk B."/>
            <person name="Jeske O."/>
            <person name="Meyerdierks A."/>
            <person name="Storesund J.E."/>
            <person name="Kallscheuer N."/>
            <person name="Luecker S."/>
            <person name="Lage O.M."/>
            <person name="Pohl T."/>
            <person name="Merkel B.J."/>
            <person name="Hornburger P."/>
            <person name="Mueller R.-W."/>
            <person name="Bruemmer F."/>
            <person name="Labrenz M."/>
            <person name="Spormann A.M."/>
            <person name="Op den Camp H."/>
            <person name="Overmann J."/>
            <person name="Amann R."/>
            <person name="Jetten M.S.M."/>
            <person name="Mascher T."/>
            <person name="Medema M.H."/>
            <person name="Devos D.P."/>
            <person name="Kaster A.-K."/>
            <person name="Ovreas L."/>
            <person name="Rohde M."/>
            <person name="Galperin M.Y."/>
            <person name="Jogler C."/>
        </authorList>
    </citation>
    <scope>NUCLEOTIDE SEQUENCE [LARGE SCALE GENOMIC DNA]</scope>
    <source>
        <strain evidence="5 6">Enr10</strain>
    </source>
</reference>
<evidence type="ECO:0000313" key="6">
    <source>
        <dbReference type="Proteomes" id="UP000315647"/>
    </source>
</evidence>
<protein>
    <submittedName>
        <fullName evidence="5">Planctomycete cytochrome C</fullName>
    </submittedName>
</protein>
<dbReference type="EMBL" id="CP037421">
    <property type="protein sequence ID" value="QDT25528.1"/>
    <property type="molecule type" value="Genomic_DNA"/>
</dbReference>
<evidence type="ECO:0000313" key="5">
    <source>
        <dbReference type="EMBL" id="QDT25528.1"/>
    </source>
</evidence>
<evidence type="ECO:0000259" key="3">
    <source>
        <dbReference type="Pfam" id="PF07587"/>
    </source>
</evidence>
<evidence type="ECO:0000259" key="2">
    <source>
        <dbReference type="Pfam" id="PF07583"/>
    </source>
</evidence>
<dbReference type="InterPro" id="IPR011444">
    <property type="entry name" value="DUF1549"/>
</dbReference>
<feature type="signal peptide" evidence="1">
    <location>
        <begin position="1"/>
        <end position="17"/>
    </location>
</feature>
<feature type="chain" id="PRO_5022210998" evidence="1">
    <location>
        <begin position="18"/>
        <end position="758"/>
    </location>
</feature>
<dbReference type="PANTHER" id="PTHR35889">
    <property type="entry name" value="CYCLOINULO-OLIGOSACCHARIDE FRUCTANOTRANSFERASE-RELATED"/>
    <property type="match status" value="1"/>
</dbReference>
<dbReference type="Pfam" id="PF07635">
    <property type="entry name" value="PSCyt1"/>
    <property type="match status" value="1"/>
</dbReference>
<feature type="domain" description="DUF1549" evidence="2">
    <location>
        <begin position="167"/>
        <end position="369"/>
    </location>
</feature>
<dbReference type="AlphaFoldDB" id="A0A517Q1N0"/>